<organism evidence="9 10">
    <name type="scientific">Sporidiobolus salmonicolor</name>
    <name type="common">Yeast-like fungus</name>
    <name type="synonym">Sporobolomyces salmonicolor</name>
    <dbReference type="NCBI Taxonomy" id="5005"/>
    <lineage>
        <taxon>Eukaryota</taxon>
        <taxon>Fungi</taxon>
        <taxon>Dikarya</taxon>
        <taxon>Basidiomycota</taxon>
        <taxon>Pucciniomycotina</taxon>
        <taxon>Microbotryomycetes</taxon>
        <taxon>Sporidiobolales</taxon>
        <taxon>Sporidiobolaceae</taxon>
        <taxon>Sporobolomyces</taxon>
    </lineage>
</organism>
<dbReference type="Pfam" id="PF06423">
    <property type="entry name" value="GWT1"/>
    <property type="match status" value="4"/>
</dbReference>
<feature type="transmembrane region" description="Helical" evidence="8">
    <location>
        <begin position="387"/>
        <end position="405"/>
    </location>
</feature>
<dbReference type="GO" id="GO:0006506">
    <property type="term" value="P:GPI anchor biosynthetic process"/>
    <property type="evidence" value="ECO:0007669"/>
    <property type="project" value="UniProtKB-UniPathway"/>
</dbReference>
<name>A0A0D6ET29_SPOSA</name>
<keyword evidence="5 8" id="KW-0812">Transmembrane</keyword>
<dbReference type="AlphaFoldDB" id="A0A0D6ET29"/>
<keyword evidence="8" id="KW-0012">Acyltransferase</keyword>
<keyword evidence="7 8" id="KW-0472">Membrane</keyword>
<dbReference type="Proteomes" id="UP000243876">
    <property type="component" value="Unassembled WGS sequence"/>
</dbReference>
<feature type="transmembrane region" description="Helical" evidence="8">
    <location>
        <begin position="328"/>
        <end position="346"/>
    </location>
</feature>
<evidence type="ECO:0000313" key="10">
    <source>
        <dbReference type="Proteomes" id="UP000243876"/>
    </source>
</evidence>
<keyword evidence="6 8" id="KW-1133">Transmembrane helix</keyword>
<feature type="transmembrane region" description="Helical" evidence="8">
    <location>
        <begin position="134"/>
        <end position="152"/>
    </location>
</feature>
<keyword evidence="8" id="KW-0808">Transferase</keyword>
<sequence length="560" mass="61642">MGYKEEKESFVSGSTGGTVTRINLVCLTALTTYALWSVVSARAFPRLRPGSWQIPAFEFSILVLPLLLALTAFSSHTFYFNVLLSVLVVASHTTATPSFSVPLSPAPEKHARQSSTAHLNNTLFSRPFVTAYRAIMMVMTVICILAVDFPVFPREFAKAETWGTSLVRASLALFPPGLAIEDCIPFDVCSQMDLGVGSFVFSLGLVSALPLLRRNDQRPYFAAVWSSARKSVGVIALGLIRVLMVKGVDYPEHVTEYGVHWNFFFTMALLPVFGSALERLAIKLDMHWVGLIVTGGESPFGICFHQLWALEAPRTSLISQNKEGLVSFPGYLAIYLLGIASGLYVLPPDPYFFAAQHRVPPADAPPEVKRKVEEKRQRVWKNKPGKLANLLGSYAVIWWALYAVVRWSGAEVSRRLVRCFISLDLPFPLGTHSDLPANLPYVLWTVAFNTSFLFLYLLIHIATASSKSGPGAPAAPAIFEAINRNGLVVFLVVSSSRRASSRPPFADRLESTQANLLTGLVNVSIESMYASDTLAMTVLIAYCSAVVAVAWVLRKRRLRM</sequence>
<dbReference type="UniPathway" id="UPA00196"/>
<evidence type="ECO:0000256" key="8">
    <source>
        <dbReference type="RuleBase" id="RU280819"/>
    </source>
</evidence>
<keyword evidence="4 8" id="KW-0337">GPI-anchor biosynthesis</keyword>
<dbReference type="OrthoDB" id="15270at2759"/>
<dbReference type="GO" id="GO:0005789">
    <property type="term" value="C:endoplasmic reticulum membrane"/>
    <property type="evidence" value="ECO:0007669"/>
    <property type="project" value="UniProtKB-SubCell"/>
</dbReference>
<dbReference type="PANTHER" id="PTHR20661">
    <property type="entry name" value="PHOSPHATIDYLINOSITOL-GLYCAN BIOSYNTHESIS CLASS W PROTEIN"/>
    <property type="match status" value="1"/>
</dbReference>
<feature type="transmembrane region" description="Helical" evidence="8">
    <location>
        <begin position="534"/>
        <end position="553"/>
    </location>
</feature>
<gene>
    <name evidence="9" type="primary">SPOSA6832_04890</name>
</gene>
<feature type="transmembrane region" description="Helical" evidence="8">
    <location>
        <begin position="232"/>
        <end position="248"/>
    </location>
</feature>
<feature type="transmembrane region" description="Helical" evidence="8">
    <location>
        <begin position="441"/>
        <end position="462"/>
    </location>
</feature>
<feature type="transmembrane region" description="Helical" evidence="8">
    <location>
        <begin position="22"/>
        <end position="44"/>
    </location>
</feature>
<dbReference type="EC" id="2.3.-.-" evidence="8"/>
<evidence type="ECO:0000256" key="7">
    <source>
        <dbReference type="ARBA" id="ARBA00023136"/>
    </source>
</evidence>
<comment type="subcellular location">
    <subcellularLocation>
        <location evidence="8">Endoplasmic reticulum membrane</location>
        <topology evidence="8">Multi-pass membrane protein</topology>
    </subcellularLocation>
    <subcellularLocation>
        <location evidence="1">Membrane</location>
        <topology evidence="1">Multi-pass membrane protein</topology>
    </subcellularLocation>
</comment>
<reference evidence="10" key="1">
    <citation type="submission" date="2015-02" db="EMBL/GenBank/DDBJ databases">
        <authorList>
            <person name="Gon?alves P."/>
        </authorList>
    </citation>
    <scope>NUCLEOTIDE SEQUENCE [LARGE SCALE GENOMIC DNA]</scope>
</reference>
<feature type="transmembrane region" description="Helical" evidence="8">
    <location>
        <begin position="260"/>
        <end position="277"/>
    </location>
</feature>
<keyword evidence="10" id="KW-1185">Reference proteome</keyword>
<evidence type="ECO:0000256" key="2">
    <source>
        <dbReference type="ARBA" id="ARBA00004687"/>
    </source>
</evidence>
<dbReference type="PANTHER" id="PTHR20661:SF0">
    <property type="entry name" value="PHOSPHATIDYLINOSITOL-GLYCAN BIOSYNTHESIS CLASS W PROTEIN"/>
    <property type="match status" value="1"/>
</dbReference>
<evidence type="ECO:0000256" key="3">
    <source>
        <dbReference type="ARBA" id="ARBA00007559"/>
    </source>
</evidence>
<accession>A0A0D6ET29</accession>
<dbReference type="PIRSF" id="PIRSF017321">
    <property type="entry name" value="GWT1"/>
    <property type="match status" value="1"/>
</dbReference>
<feature type="transmembrane region" description="Helical" evidence="8">
    <location>
        <begin position="56"/>
        <end position="73"/>
    </location>
</feature>
<comment type="similarity">
    <text evidence="3 8">Belongs to the PIGW family.</text>
</comment>
<dbReference type="GO" id="GO:0072659">
    <property type="term" value="P:protein localization to plasma membrane"/>
    <property type="evidence" value="ECO:0007669"/>
    <property type="project" value="TreeGrafter"/>
</dbReference>
<evidence type="ECO:0000313" key="9">
    <source>
        <dbReference type="EMBL" id="CEQ42998.1"/>
    </source>
</evidence>
<comment type="pathway">
    <text evidence="2 8">Glycolipid biosynthesis; glycosylphosphatidylinositol-anchor biosynthesis.</text>
</comment>
<comment type="function">
    <text evidence="8">A acetyltransferase, which acetylates the inositol ring of phosphatidylinositol during biosynthesis of GPI-anchor.</text>
</comment>
<dbReference type="InterPro" id="IPR009447">
    <property type="entry name" value="PIGW/GWT1"/>
</dbReference>
<evidence type="ECO:0000256" key="1">
    <source>
        <dbReference type="ARBA" id="ARBA00004141"/>
    </source>
</evidence>
<evidence type="ECO:0000256" key="5">
    <source>
        <dbReference type="ARBA" id="ARBA00022692"/>
    </source>
</evidence>
<evidence type="ECO:0000256" key="6">
    <source>
        <dbReference type="ARBA" id="ARBA00022989"/>
    </source>
</evidence>
<dbReference type="GO" id="GO:0032216">
    <property type="term" value="F:glucosaminyl-phosphatidylinositol O-acyltransferase activity"/>
    <property type="evidence" value="ECO:0007669"/>
    <property type="project" value="TreeGrafter"/>
</dbReference>
<protein>
    <recommendedName>
        <fullName evidence="8">GPI-anchored wall transfer protein</fullName>
        <ecNumber evidence="8">2.3.-.-</ecNumber>
    </recommendedName>
</protein>
<dbReference type="EMBL" id="CENE01000043">
    <property type="protein sequence ID" value="CEQ42998.1"/>
    <property type="molecule type" value="Genomic_DNA"/>
</dbReference>
<keyword evidence="8" id="KW-0256">Endoplasmic reticulum</keyword>
<feature type="transmembrane region" description="Helical" evidence="8">
    <location>
        <begin position="79"/>
        <end position="103"/>
    </location>
</feature>
<evidence type="ECO:0000256" key="4">
    <source>
        <dbReference type="ARBA" id="ARBA00022502"/>
    </source>
</evidence>
<proteinExistence type="inferred from homology"/>